<gene>
    <name evidence="1" type="ORF">MTR67_051437</name>
</gene>
<organism evidence="1 2">
    <name type="scientific">Solanum verrucosum</name>
    <dbReference type="NCBI Taxonomy" id="315347"/>
    <lineage>
        <taxon>Eukaryota</taxon>
        <taxon>Viridiplantae</taxon>
        <taxon>Streptophyta</taxon>
        <taxon>Embryophyta</taxon>
        <taxon>Tracheophyta</taxon>
        <taxon>Spermatophyta</taxon>
        <taxon>Magnoliopsida</taxon>
        <taxon>eudicotyledons</taxon>
        <taxon>Gunneridae</taxon>
        <taxon>Pentapetalae</taxon>
        <taxon>asterids</taxon>
        <taxon>lamiids</taxon>
        <taxon>Solanales</taxon>
        <taxon>Solanaceae</taxon>
        <taxon>Solanoideae</taxon>
        <taxon>Solaneae</taxon>
        <taxon>Solanum</taxon>
    </lineage>
</organism>
<proteinExistence type="predicted"/>
<accession>A0AAF0ZZ44</accession>
<evidence type="ECO:0000313" key="2">
    <source>
        <dbReference type="Proteomes" id="UP001234989"/>
    </source>
</evidence>
<dbReference type="EMBL" id="CP133623">
    <property type="protein sequence ID" value="WMV58052.1"/>
    <property type="molecule type" value="Genomic_DNA"/>
</dbReference>
<evidence type="ECO:0000313" key="1">
    <source>
        <dbReference type="EMBL" id="WMV58052.1"/>
    </source>
</evidence>
<keyword evidence="2" id="KW-1185">Reference proteome</keyword>
<name>A0AAF0ZZ44_SOLVR</name>
<dbReference type="AlphaFoldDB" id="A0AAF0ZZ44"/>
<sequence>MLRLKRKRRKMRQRLK</sequence>
<protein>
    <submittedName>
        <fullName evidence="1">Uncharacterized protein</fullName>
    </submittedName>
</protein>
<dbReference type="Proteomes" id="UP001234989">
    <property type="component" value="Chromosome 12"/>
</dbReference>
<reference evidence="1" key="1">
    <citation type="submission" date="2023-08" db="EMBL/GenBank/DDBJ databases">
        <title>A de novo genome assembly of Solanum verrucosum Schlechtendal, a Mexican diploid species geographically isolated from the other diploid A-genome species in potato relatives.</title>
        <authorList>
            <person name="Hosaka K."/>
        </authorList>
    </citation>
    <scope>NUCLEOTIDE SEQUENCE</scope>
    <source>
        <tissue evidence="1">Young leaves</tissue>
    </source>
</reference>